<evidence type="ECO:0000256" key="1">
    <source>
        <dbReference type="SAM" id="MobiDB-lite"/>
    </source>
</evidence>
<evidence type="ECO:0000313" key="4">
    <source>
        <dbReference type="Proteomes" id="UP000604737"/>
    </source>
</evidence>
<feature type="chain" id="PRO_5046416560" description="DUF1214 domain-containing protein" evidence="2">
    <location>
        <begin position="35"/>
        <end position="451"/>
    </location>
</feature>
<dbReference type="Proteomes" id="UP000604737">
    <property type="component" value="Unassembled WGS sequence"/>
</dbReference>
<feature type="region of interest" description="Disordered" evidence="1">
    <location>
        <begin position="431"/>
        <end position="451"/>
    </location>
</feature>
<dbReference type="RefSeq" id="WP_189459440.1">
    <property type="nucleotide sequence ID" value="NZ_BMYO01000003.1"/>
</dbReference>
<feature type="signal peptide" evidence="2">
    <location>
        <begin position="1"/>
        <end position="34"/>
    </location>
</feature>
<comment type="caution">
    <text evidence="3">The sequence shown here is derived from an EMBL/GenBank/DDBJ whole genome shotgun (WGS) entry which is preliminary data.</text>
</comment>
<dbReference type="SUPFAM" id="SSF160935">
    <property type="entry name" value="VPA0735-like"/>
    <property type="match status" value="1"/>
</dbReference>
<sequence>MPSPRSKAKPLPSFKHSGVLLGLAALLLAGPTSAASVLATPEQQAFDARAIQIRKNNPFLLQRAQLATAYLTAHGAPVSAEASSRLNGAIDELVFSAIQKAVNNDPDHPGVYWLNAPPRDWFGLKVPGGRYSYDNPDNIYRTIPVDGDSRYVIRGQRRGNGPSDVTFSLISNPNYQQSIAVLSGKDLVVAADGSFTITIDNQPANGRINHIQSTPEAKQLFVRNNFGDWAEETADALSVTRLDAPSRPARSDADIVADVRTNLNESTLAYAVGTLGLKTYINPVNTLPQPSSSATLGTLVTQASTFGHFRLGDDEALLVTVDTGGAGYFVLPVTDPWTVSVEPDNHQVSLNNAQAVPDADGSYTFVISPKDPGVFNWVETAGLHEGTLMPRWQDLPAAATAGSGPAIAARVVKLADLPHYLPAATRYVTPAERQQQRQARADAYAQRIATD</sequence>
<evidence type="ECO:0000256" key="2">
    <source>
        <dbReference type="SAM" id="SignalP"/>
    </source>
</evidence>
<proteinExistence type="predicted"/>
<reference evidence="4" key="1">
    <citation type="journal article" date="2019" name="Int. J. Syst. Evol. Microbiol.">
        <title>The Global Catalogue of Microorganisms (GCM) 10K type strain sequencing project: providing services to taxonomists for standard genome sequencing and annotation.</title>
        <authorList>
            <consortium name="The Broad Institute Genomics Platform"/>
            <consortium name="The Broad Institute Genome Sequencing Center for Infectious Disease"/>
            <person name="Wu L."/>
            <person name="Ma J."/>
        </authorList>
    </citation>
    <scope>NUCLEOTIDE SEQUENCE [LARGE SCALE GENOMIC DNA]</scope>
    <source>
        <strain evidence="4">KCTC 23701</strain>
    </source>
</reference>
<evidence type="ECO:0008006" key="5">
    <source>
        <dbReference type="Google" id="ProtNLM"/>
    </source>
</evidence>
<accession>A0ABQ3GXX2</accession>
<protein>
    <recommendedName>
        <fullName evidence="5">DUF1214 domain-containing protein</fullName>
    </recommendedName>
</protein>
<dbReference type="EMBL" id="BMYO01000003">
    <property type="protein sequence ID" value="GHD60534.1"/>
    <property type="molecule type" value="Genomic_DNA"/>
</dbReference>
<keyword evidence="4" id="KW-1185">Reference proteome</keyword>
<keyword evidence="2" id="KW-0732">Signal</keyword>
<organism evidence="3 4">
    <name type="scientific">Jeongeupia chitinilytica</name>
    <dbReference type="NCBI Taxonomy" id="1041641"/>
    <lineage>
        <taxon>Bacteria</taxon>
        <taxon>Pseudomonadati</taxon>
        <taxon>Pseudomonadota</taxon>
        <taxon>Betaproteobacteria</taxon>
        <taxon>Neisseriales</taxon>
        <taxon>Chitinibacteraceae</taxon>
        <taxon>Jeongeupia</taxon>
    </lineage>
</organism>
<name>A0ABQ3GXX2_9NEIS</name>
<gene>
    <name evidence="3" type="ORF">GCM10007350_13720</name>
</gene>
<evidence type="ECO:0000313" key="3">
    <source>
        <dbReference type="EMBL" id="GHD60534.1"/>
    </source>
</evidence>